<dbReference type="GO" id="GO:0003676">
    <property type="term" value="F:nucleic acid binding"/>
    <property type="evidence" value="ECO:0007669"/>
    <property type="project" value="InterPro"/>
</dbReference>
<reference evidence="3" key="2">
    <citation type="journal article" date="2024" name="Plant">
        <title>Genomic evolution and insights into agronomic trait innovations of Sesamum species.</title>
        <authorList>
            <person name="Miao H."/>
            <person name="Wang L."/>
            <person name="Qu L."/>
            <person name="Liu H."/>
            <person name="Sun Y."/>
            <person name="Le M."/>
            <person name="Wang Q."/>
            <person name="Wei S."/>
            <person name="Zheng Y."/>
            <person name="Lin W."/>
            <person name="Duan Y."/>
            <person name="Cao H."/>
            <person name="Xiong S."/>
            <person name="Wang X."/>
            <person name="Wei L."/>
            <person name="Li C."/>
            <person name="Ma Q."/>
            <person name="Ju M."/>
            <person name="Zhao R."/>
            <person name="Li G."/>
            <person name="Mu C."/>
            <person name="Tian Q."/>
            <person name="Mei H."/>
            <person name="Zhang T."/>
            <person name="Gao T."/>
            <person name="Zhang H."/>
        </authorList>
    </citation>
    <scope>NUCLEOTIDE SEQUENCE</scope>
    <source>
        <strain evidence="3">G02</strain>
    </source>
</reference>
<accession>A0AAW2K911</accession>
<dbReference type="PANTHER" id="PTHR48475:SF2">
    <property type="entry name" value="RIBONUCLEASE H"/>
    <property type="match status" value="1"/>
</dbReference>
<dbReference type="InterPro" id="IPR002156">
    <property type="entry name" value="RNaseH_domain"/>
</dbReference>
<dbReference type="CDD" id="cd09279">
    <property type="entry name" value="RNase_HI_like"/>
    <property type="match status" value="1"/>
</dbReference>
<evidence type="ECO:0000313" key="3">
    <source>
        <dbReference type="EMBL" id="KAL0303331.1"/>
    </source>
</evidence>
<dbReference type="Pfam" id="PF13456">
    <property type="entry name" value="RVT_3"/>
    <property type="match status" value="1"/>
</dbReference>
<dbReference type="SUPFAM" id="SSF53098">
    <property type="entry name" value="Ribonuclease H-like"/>
    <property type="match status" value="1"/>
</dbReference>
<name>A0AAW2K911_SESRA</name>
<dbReference type="GO" id="GO:0004523">
    <property type="term" value="F:RNA-DNA hybrid ribonuclease activity"/>
    <property type="evidence" value="ECO:0007669"/>
    <property type="project" value="InterPro"/>
</dbReference>
<comment type="caution">
    <text evidence="3">The sequence shown here is derived from an EMBL/GenBank/DDBJ whole genome shotgun (WGS) entry which is preliminary data.</text>
</comment>
<evidence type="ECO:0000259" key="2">
    <source>
        <dbReference type="PROSITE" id="PS50879"/>
    </source>
</evidence>
<reference evidence="3" key="1">
    <citation type="submission" date="2020-06" db="EMBL/GenBank/DDBJ databases">
        <authorList>
            <person name="Li T."/>
            <person name="Hu X."/>
            <person name="Zhang T."/>
            <person name="Song X."/>
            <person name="Zhang H."/>
            <person name="Dai N."/>
            <person name="Sheng W."/>
            <person name="Hou X."/>
            <person name="Wei L."/>
        </authorList>
    </citation>
    <scope>NUCLEOTIDE SEQUENCE</scope>
    <source>
        <strain evidence="3">G02</strain>
        <tissue evidence="3">Leaf</tissue>
    </source>
</reference>
<dbReference type="InterPro" id="IPR012337">
    <property type="entry name" value="RNaseH-like_sf"/>
</dbReference>
<dbReference type="EMBL" id="JACGWJ010000029">
    <property type="protein sequence ID" value="KAL0303331.1"/>
    <property type="molecule type" value="Genomic_DNA"/>
</dbReference>
<feature type="domain" description="RNase H type-1" evidence="2">
    <location>
        <begin position="144"/>
        <end position="273"/>
    </location>
</feature>
<dbReference type="PANTHER" id="PTHR48475">
    <property type="entry name" value="RIBONUCLEASE H"/>
    <property type="match status" value="1"/>
</dbReference>
<feature type="region of interest" description="Disordered" evidence="1">
    <location>
        <begin position="81"/>
        <end position="115"/>
    </location>
</feature>
<evidence type="ECO:0000256" key="1">
    <source>
        <dbReference type="SAM" id="MobiDB-lite"/>
    </source>
</evidence>
<feature type="compositionally biased region" description="Basic and acidic residues" evidence="1">
    <location>
        <begin position="81"/>
        <end position="110"/>
    </location>
</feature>
<dbReference type="AlphaFoldDB" id="A0AAW2K911"/>
<sequence length="313" mass="35994">MMDPSFEMPDFPKYDRTKDPQEHVAPFELDLKIDMMVSILIHGLKNGPLAFALARDPPEDVEHLIRVTQKYIDEEDINATKDGEWQRSRERSRWKENRDKHMRADKERDPPYPSRFHKYTPPAVSYLDLQIEVYYSLSHLVQEKKEGWLLHVDGSSNANNGGAGILSQGPNEVEIEVAARLSFTATNNEAEYEALILGFQLAYEAGARELDVCTNSQLVAMQVKGAYETRERTMMQYLIKVKELMAKFDKCMVQQIPRNENERADTLSKFGAMVAGIKSRKVMIMIKEHPSIGEAEEVQVLEDRRSWKSDLVK</sequence>
<dbReference type="Gene3D" id="3.30.420.10">
    <property type="entry name" value="Ribonuclease H-like superfamily/Ribonuclease H"/>
    <property type="match status" value="1"/>
</dbReference>
<dbReference type="PROSITE" id="PS50879">
    <property type="entry name" value="RNASE_H_1"/>
    <property type="match status" value="1"/>
</dbReference>
<organism evidence="3">
    <name type="scientific">Sesamum radiatum</name>
    <name type="common">Black benniseed</name>
    <dbReference type="NCBI Taxonomy" id="300843"/>
    <lineage>
        <taxon>Eukaryota</taxon>
        <taxon>Viridiplantae</taxon>
        <taxon>Streptophyta</taxon>
        <taxon>Embryophyta</taxon>
        <taxon>Tracheophyta</taxon>
        <taxon>Spermatophyta</taxon>
        <taxon>Magnoliopsida</taxon>
        <taxon>eudicotyledons</taxon>
        <taxon>Gunneridae</taxon>
        <taxon>Pentapetalae</taxon>
        <taxon>asterids</taxon>
        <taxon>lamiids</taxon>
        <taxon>Lamiales</taxon>
        <taxon>Pedaliaceae</taxon>
        <taxon>Sesamum</taxon>
    </lineage>
</organism>
<dbReference type="InterPro" id="IPR036397">
    <property type="entry name" value="RNaseH_sf"/>
</dbReference>
<gene>
    <name evidence="3" type="ORF">Sradi_6201200</name>
</gene>
<proteinExistence type="predicted"/>
<protein>
    <submittedName>
        <fullName evidence="3">Ribonuclease HI</fullName>
    </submittedName>
</protein>